<reference evidence="1 2" key="1">
    <citation type="submission" date="2017-11" db="EMBL/GenBank/DDBJ databases">
        <title>The genome of Rhizophagus clarus HR1 reveals common genetic basis of auxotrophy among arbuscular mycorrhizal fungi.</title>
        <authorList>
            <person name="Kobayashi Y."/>
        </authorList>
    </citation>
    <scope>NUCLEOTIDE SEQUENCE [LARGE SCALE GENOMIC DNA]</scope>
    <source>
        <strain evidence="1 2">HR1</strain>
    </source>
</reference>
<dbReference type="Proteomes" id="UP000247702">
    <property type="component" value="Unassembled WGS sequence"/>
</dbReference>
<evidence type="ECO:0008006" key="3">
    <source>
        <dbReference type="Google" id="ProtNLM"/>
    </source>
</evidence>
<proteinExistence type="predicted"/>
<protein>
    <recommendedName>
        <fullName evidence="3">Zinc-ribbon domain-containing protein</fullName>
    </recommendedName>
</protein>
<dbReference type="Gene3D" id="3.40.960.10">
    <property type="entry name" value="VSR Endonuclease"/>
    <property type="match status" value="1"/>
</dbReference>
<name>A0A2Z6R534_9GLOM</name>
<comment type="caution">
    <text evidence="1">The sequence shown here is derived from an EMBL/GenBank/DDBJ whole genome shotgun (WGS) entry which is preliminary data.</text>
</comment>
<evidence type="ECO:0000313" key="2">
    <source>
        <dbReference type="Proteomes" id="UP000247702"/>
    </source>
</evidence>
<keyword evidence="2" id="KW-1185">Reference proteome</keyword>
<evidence type="ECO:0000313" key="1">
    <source>
        <dbReference type="EMBL" id="GBB95942.1"/>
    </source>
</evidence>
<gene>
    <name evidence="1" type="ORF">RclHR1_02650013</name>
</gene>
<dbReference type="EMBL" id="BEXD01001835">
    <property type="protein sequence ID" value="GBB95942.1"/>
    <property type="molecule type" value="Genomic_DNA"/>
</dbReference>
<dbReference type="AlphaFoldDB" id="A0A2Z6R534"/>
<accession>A0A2Z6R534</accession>
<organism evidence="1 2">
    <name type="scientific">Rhizophagus clarus</name>
    <dbReference type="NCBI Taxonomy" id="94130"/>
    <lineage>
        <taxon>Eukaryota</taxon>
        <taxon>Fungi</taxon>
        <taxon>Fungi incertae sedis</taxon>
        <taxon>Mucoromycota</taxon>
        <taxon>Glomeromycotina</taxon>
        <taxon>Glomeromycetes</taxon>
        <taxon>Glomerales</taxon>
        <taxon>Glomeraceae</taxon>
        <taxon>Rhizophagus</taxon>
    </lineage>
</organism>
<sequence>MAKLTLDVAKEIARSRGGKCISERYINCQMPMLWKCAKDHLWSARLSNVKNGKTWCPWCAVENRRTRTIEDMRKFAEKKGGLCLATEYINRRDSLEWQCKEGHKWKASAKDILKGTWCRTCNTPGRKRVIPSQKIILVQEHITPEQECTPIQRHDTQHRQRRFNIDIANNIAQERGGKCLSTEYVNTDTPMLWKCAKGHEWSTTLYRIKNMGRWCTQCAGNLPCGLSEAKEIAHSRGGMCLSTEYINLCVPMQWMCNKGHKWFSSFNCIKHSKTWCPYCLNKHENLCCKVITNILGPPSSIRRPDFLKIPEHPRGLELDIYYPQYGFSIEVQGKQHEQHVKYFHKDLEEFEKQLMRDQLKKELCEKNSIVLRYVWYYEDPYVVIPVHLRELGLIE</sequence>